<dbReference type="Proteomes" id="UP001291623">
    <property type="component" value="Unassembled WGS sequence"/>
</dbReference>
<dbReference type="AlphaFoldDB" id="A0AAE1SSK6"/>
<proteinExistence type="predicted"/>
<sequence>MPLSQPITEEPIEVEDDVFVCDDNLASTENVYRTISVNTDIGMLVGGVGFYVCLWLPDERSFFSSAEVVGGGCAVQ</sequence>
<name>A0AAE1SSK6_9SOLA</name>
<dbReference type="EMBL" id="JAVYJV010000003">
    <property type="protein sequence ID" value="KAK4375020.1"/>
    <property type="molecule type" value="Genomic_DNA"/>
</dbReference>
<keyword evidence="2" id="KW-1185">Reference proteome</keyword>
<gene>
    <name evidence="1" type="ORF">RND71_005697</name>
</gene>
<evidence type="ECO:0000313" key="1">
    <source>
        <dbReference type="EMBL" id="KAK4375020.1"/>
    </source>
</evidence>
<reference evidence="1" key="1">
    <citation type="submission" date="2023-12" db="EMBL/GenBank/DDBJ databases">
        <title>Genome assembly of Anisodus tanguticus.</title>
        <authorList>
            <person name="Wang Y.-J."/>
        </authorList>
    </citation>
    <scope>NUCLEOTIDE SEQUENCE</scope>
    <source>
        <strain evidence="1">KB-2021</strain>
        <tissue evidence="1">Leaf</tissue>
    </source>
</reference>
<protein>
    <submittedName>
        <fullName evidence="1">Uncharacterized protein</fullName>
    </submittedName>
</protein>
<comment type="caution">
    <text evidence="1">The sequence shown here is derived from an EMBL/GenBank/DDBJ whole genome shotgun (WGS) entry which is preliminary data.</text>
</comment>
<evidence type="ECO:0000313" key="2">
    <source>
        <dbReference type="Proteomes" id="UP001291623"/>
    </source>
</evidence>
<accession>A0AAE1SSK6</accession>
<organism evidence="1 2">
    <name type="scientific">Anisodus tanguticus</name>
    <dbReference type="NCBI Taxonomy" id="243964"/>
    <lineage>
        <taxon>Eukaryota</taxon>
        <taxon>Viridiplantae</taxon>
        <taxon>Streptophyta</taxon>
        <taxon>Embryophyta</taxon>
        <taxon>Tracheophyta</taxon>
        <taxon>Spermatophyta</taxon>
        <taxon>Magnoliopsida</taxon>
        <taxon>eudicotyledons</taxon>
        <taxon>Gunneridae</taxon>
        <taxon>Pentapetalae</taxon>
        <taxon>asterids</taxon>
        <taxon>lamiids</taxon>
        <taxon>Solanales</taxon>
        <taxon>Solanaceae</taxon>
        <taxon>Solanoideae</taxon>
        <taxon>Hyoscyameae</taxon>
        <taxon>Anisodus</taxon>
    </lineage>
</organism>